<dbReference type="EMBL" id="UYYB01138744">
    <property type="protein sequence ID" value="VDM85306.1"/>
    <property type="molecule type" value="Genomic_DNA"/>
</dbReference>
<comment type="subunit">
    <text evidence="7">Homodimer. Component of the gamma-secretase complex, a complex composed of a presenilin homodimer, nicastrin, aph1 and pen2.</text>
</comment>
<protein>
    <recommendedName>
        <fullName evidence="11">Presenilin</fullName>
    </recommendedName>
</protein>
<evidence type="ECO:0000256" key="2">
    <source>
        <dbReference type="ARBA" id="ARBA00022692"/>
    </source>
</evidence>
<gene>
    <name evidence="9" type="ORF">SVUK_LOCUS20304</name>
</gene>
<dbReference type="FunFam" id="1.10.472.100:FF:000003">
    <property type="entry name" value="Presenilin"/>
    <property type="match status" value="1"/>
</dbReference>
<proteinExistence type="predicted"/>
<dbReference type="Pfam" id="PF01080">
    <property type="entry name" value="Presenilin"/>
    <property type="match status" value="1"/>
</dbReference>
<keyword evidence="3" id="KW-0378">Hydrolase</keyword>
<comment type="function">
    <text evidence="6">Probable catalytic subunit of the gamma-secretase complex, an endoprotease complex that catalyzes the intramembrane cleavage of integral membrane proteins such as Notch receptors. Requires the other members of the gamma-secretase complex to have a protease activity.</text>
</comment>
<dbReference type="Proteomes" id="UP000270094">
    <property type="component" value="Unassembled WGS sequence"/>
</dbReference>
<dbReference type="Gene3D" id="1.10.472.100">
    <property type="entry name" value="Presenilin"/>
    <property type="match status" value="1"/>
</dbReference>
<evidence type="ECO:0000256" key="7">
    <source>
        <dbReference type="ARBA" id="ARBA00066080"/>
    </source>
</evidence>
<feature type="transmembrane region" description="Helical" evidence="8">
    <location>
        <begin position="49"/>
        <end position="72"/>
    </location>
</feature>
<keyword evidence="2 8" id="KW-0812">Transmembrane</keyword>
<organism evidence="9 10">
    <name type="scientific">Strongylus vulgaris</name>
    <name type="common">Blood worm</name>
    <dbReference type="NCBI Taxonomy" id="40348"/>
    <lineage>
        <taxon>Eukaryota</taxon>
        <taxon>Metazoa</taxon>
        <taxon>Ecdysozoa</taxon>
        <taxon>Nematoda</taxon>
        <taxon>Chromadorea</taxon>
        <taxon>Rhabditida</taxon>
        <taxon>Rhabditina</taxon>
        <taxon>Rhabditomorpha</taxon>
        <taxon>Strongyloidea</taxon>
        <taxon>Strongylidae</taxon>
        <taxon>Strongylus</taxon>
    </lineage>
</organism>
<evidence type="ECO:0000256" key="3">
    <source>
        <dbReference type="ARBA" id="ARBA00022801"/>
    </source>
</evidence>
<name>A0A3P7JPF4_STRVU</name>
<keyword evidence="4 8" id="KW-1133">Transmembrane helix</keyword>
<dbReference type="GO" id="GO:0070765">
    <property type="term" value="C:gamma-secretase complex"/>
    <property type="evidence" value="ECO:0007669"/>
    <property type="project" value="TreeGrafter"/>
</dbReference>
<sequence>MMYSFVLAGALEGEDNQAQVQPPESVKLGLSDFIFYSVLVGKASSYFDWNTTVACYVAILVGLCFTLVLLAVFRRALPALPISIFAGLLFYFCTRWIVTPYVAAYETAMDLKFNSAFPIQIAVLPTKHISNSFDIYCFFSYRA</sequence>
<evidence type="ECO:0000256" key="4">
    <source>
        <dbReference type="ARBA" id="ARBA00022989"/>
    </source>
</evidence>
<evidence type="ECO:0008006" key="11">
    <source>
        <dbReference type="Google" id="ProtNLM"/>
    </source>
</evidence>
<dbReference type="OrthoDB" id="20287at2759"/>
<dbReference type="GO" id="GO:0006509">
    <property type="term" value="P:membrane protein ectodomain proteolysis"/>
    <property type="evidence" value="ECO:0007669"/>
    <property type="project" value="TreeGrafter"/>
</dbReference>
<keyword evidence="5 8" id="KW-0472">Membrane</keyword>
<dbReference type="InterPro" id="IPR042524">
    <property type="entry name" value="Presenilin_C"/>
</dbReference>
<dbReference type="PANTHER" id="PTHR10202:SF13">
    <property type="entry name" value="PRESENILIN HOMOLOG"/>
    <property type="match status" value="1"/>
</dbReference>
<feature type="transmembrane region" description="Helical" evidence="8">
    <location>
        <begin position="79"/>
        <end position="98"/>
    </location>
</feature>
<accession>A0A3P7JPF4</accession>
<dbReference type="GO" id="GO:0034205">
    <property type="term" value="P:amyloid-beta formation"/>
    <property type="evidence" value="ECO:0007669"/>
    <property type="project" value="TreeGrafter"/>
</dbReference>
<dbReference type="GO" id="GO:0044351">
    <property type="term" value="P:macropinocytosis"/>
    <property type="evidence" value="ECO:0007669"/>
    <property type="project" value="UniProtKB-ARBA"/>
</dbReference>
<evidence type="ECO:0000256" key="8">
    <source>
        <dbReference type="SAM" id="Phobius"/>
    </source>
</evidence>
<dbReference type="GO" id="GO:0016485">
    <property type="term" value="P:protein processing"/>
    <property type="evidence" value="ECO:0007669"/>
    <property type="project" value="InterPro"/>
</dbReference>
<dbReference type="PANTHER" id="PTHR10202">
    <property type="entry name" value="PRESENILIN"/>
    <property type="match status" value="1"/>
</dbReference>
<dbReference type="AlphaFoldDB" id="A0A3P7JPF4"/>
<evidence type="ECO:0000256" key="6">
    <source>
        <dbReference type="ARBA" id="ARBA00053367"/>
    </source>
</evidence>
<comment type="subcellular location">
    <subcellularLocation>
        <location evidence="1">Membrane</location>
        <topology evidence="1">Multi-pass membrane protein</topology>
    </subcellularLocation>
</comment>
<keyword evidence="10" id="KW-1185">Reference proteome</keyword>
<dbReference type="GO" id="GO:0007219">
    <property type="term" value="P:Notch signaling pathway"/>
    <property type="evidence" value="ECO:0007669"/>
    <property type="project" value="TreeGrafter"/>
</dbReference>
<evidence type="ECO:0000313" key="9">
    <source>
        <dbReference type="EMBL" id="VDM85306.1"/>
    </source>
</evidence>
<reference evidence="9 10" key="1">
    <citation type="submission" date="2018-11" db="EMBL/GenBank/DDBJ databases">
        <authorList>
            <consortium name="Pathogen Informatics"/>
        </authorList>
    </citation>
    <scope>NUCLEOTIDE SEQUENCE [LARGE SCALE GENOMIC DNA]</scope>
</reference>
<evidence type="ECO:0000256" key="5">
    <source>
        <dbReference type="ARBA" id="ARBA00023136"/>
    </source>
</evidence>
<evidence type="ECO:0000313" key="10">
    <source>
        <dbReference type="Proteomes" id="UP000270094"/>
    </source>
</evidence>
<dbReference type="GO" id="GO:0042500">
    <property type="term" value="F:aspartic endopeptidase activity, intramembrane cleaving"/>
    <property type="evidence" value="ECO:0007669"/>
    <property type="project" value="InterPro"/>
</dbReference>
<dbReference type="InterPro" id="IPR001108">
    <property type="entry name" value="Peptidase_A22A"/>
</dbReference>
<dbReference type="GO" id="GO:0055074">
    <property type="term" value="P:calcium ion homeostasis"/>
    <property type="evidence" value="ECO:0007669"/>
    <property type="project" value="TreeGrafter"/>
</dbReference>
<evidence type="ECO:0000256" key="1">
    <source>
        <dbReference type="ARBA" id="ARBA00004141"/>
    </source>
</evidence>